<dbReference type="GO" id="GO:0016757">
    <property type="term" value="F:glycosyltransferase activity"/>
    <property type="evidence" value="ECO:0007669"/>
    <property type="project" value="InterPro"/>
</dbReference>
<evidence type="ECO:0000313" key="2">
    <source>
        <dbReference type="EMBL" id="KUJ57872.1"/>
    </source>
</evidence>
<sequence>MEKRLLFIYYQNIKAGGVSKVLSNLVNELVDEGYKIDILFLMEKHKDFYPIDYRVTKHYVNSFAYWTWSLTEFNRRRLRFIPKIHNINNYIYQFGTTLLMNKWLKENHQKYDHIISCWYKLSCTLAINKDVSHKTIAWEHINHQVGGFFYNSLKSKYKNLNKVVCLNEDDYNYYRYINSKSTIIGNMMDREIESQLFIPSEKKDNLITMIARLDEEKNVLEFLEIIKESHLPPDWQVKVIGDGSQMSVLKNYIKENSLSNIYLLGQQNSEQVKDILSKSKISCLTSLREGFGVVLIEALFSSNALIAYDCPSGPAEIINENNGFLIPLRDKNEFKKQLVYLIENPESLNNLMKSSFSDSKKWKKKSITEKWKLILNS</sequence>
<dbReference type="EMBL" id="LMAI01000002">
    <property type="protein sequence ID" value="KUJ57872.1"/>
    <property type="molecule type" value="Genomic_DNA"/>
</dbReference>
<gene>
    <name evidence="2" type="ORF">AR686_03715</name>
</gene>
<reference evidence="2 3" key="1">
    <citation type="submission" date="2015-10" db="EMBL/GenBank/DDBJ databases">
        <title>Genome sequence of Chryseobacterium greenlandense.</title>
        <authorList>
            <person name="Newman J."/>
            <person name="Fischer K."/>
            <person name="Miller J."/>
        </authorList>
    </citation>
    <scope>NUCLEOTIDE SEQUENCE [LARGE SCALE GENOMIC DNA]</scope>
    <source>
        <strain evidence="2 3">UMB34</strain>
    </source>
</reference>
<comment type="caution">
    <text evidence="2">The sequence shown here is derived from an EMBL/GenBank/DDBJ whole genome shotgun (WGS) entry which is preliminary data.</text>
</comment>
<evidence type="ECO:0000259" key="1">
    <source>
        <dbReference type="Pfam" id="PF00534"/>
    </source>
</evidence>
<name>A0A101CKL5_9FLAO</name>
<proteinExistence type="predicted"/>
<evidence type="ECO:0000313" key="3">
    <source>
        <dbReference type="Proteomes" id="UP000054388"/>
    </source>
</evidence>
<feature type="domain" description="Glycosyl transferase family 1" evidence="1">
    <location>
        <begin position="200"/>
        <end position="353"/>
    </location>
</feature>
<dbReference type="PANTHER" id="PTHR12526:SF630">
    <property type="entry name" value="GLYCOSYLTRANSFERASE"/>
    <property type="match status" value="1"/>
</dbReference>
<dbReference type="InterPro" id="IPR001296">
    <property type="entry name" value="Glyco_trans_1"/>
</dbReference>
<accession>A0A101CKL5</accession>
<dbReference type="PANTHER" id="PTHR12526">
    <property type="entry name" value="GLYCOSYLTRANSFERASE"/>
    <property type="match status" value="1"/>
</dbReference>
<dbReference type="Gene3D" id="3.40.50.2000">
    <property type="entry name" value="Glycogen Phosphorylase B"/>
    <property type="match status" value="2"/>
</dbReference>
<dbReference type="SUPFAM" id="SSF53756">
    <property type="entry name" value="UDP-Glycosyltransferase/glycogen phosphorylase"/>
    <property type="match status" value="1"/>
</dbReference>
<protein>
    <recommendedName>
        <fullName evidence="1">Glycosyl transferase family 1 domain-containing protein</fullName>
    </recommendedName>
</protein>
<dbReference type="Proteomes" id="UP000054388">
    <property type="component" value="Unassembled WGS sequence"/>
</dbReference>
<dbReference type="Pfam" id="PF00534">
    <property type="entry name" value="Glycos_transf_1"/>
    <property type="match status" value="1"/>
</dbReference>
<dbReference type="RefSeq" id="WP_059135796.1">
    <property type="nucleotide sequence ID" value="NZ_LMAI01000002.1"/>
</dbReference>
<dbReference type="AlphaFoldDB" id="A0A101CKL5"/>
<organism evidence="2 3">
    <name type="scientific">Chryseobacterium aquaticum subsp. greenlandense</name>
    <dbReference type="NCBI Taxonomy" id="345663"/>
    <lineage>
        <taxon>Bacteria</taxon>
        <taxon>Pseudomonadati</taxon>
        <taxon>Bacteroidota</taxon>
        <taxon>Flavobacteriia</taxon>
        <taxon>Flavobacteriales</taxon>
        <taxon>Weeksellaceae</taxon>
        <taxon>Chryseobacterium group</taxon>
        <taxon>Chryseobacterium</taxon>
    </lineage>
</organism>